<evidence type="ECO:0000259" key="1">
    <source>
        <dbReference type="Pfam" id="PF04773"/>
    </source>
</evidence>
<feature type="non-terminal residue" evidence="2">
    <location>
        <position position="309"/>
    </location>
</feature>
<dbReference type="GO" id="GO:0016989">
    <property type="term" value="F:sigma factor antagonist activity"/>
    <property type="evidence" value="ECO:0007669"/>
    <property type="project" value="TreeGrafter"/>
</dbReference>
<dbReference type="PANTHER" id="PTHR30273">
    <property type="entry name" value="PERIPLASMIC SIGNAL SENSOR AND SIGMA FACTOR ACTIVATOR FECR-RELATED"/>
    <property type="match status" value="1"/>
</dbReference>
<reference evidence="2" key="1">
    <citation type="submission" date="2018-05" db="EMBL/GenBank/DDBJ databases">
        <authorList>
            <person name="Lanie J.A."/>
            <person name="Ng W.-L."/>
            <person name="Kazmierczak K.M."/>
            <person name="Andrzejewski T.M."/>
            <person name="Davidsen T.M."/>
            <person name="Wayne K.J."/>
            <person name="Tettelin H."/>
            <person name="Glass J.I."/>
            <person name="Rusch D."/>
            <person name="Podicherti R."/>
            <person name="Tsui H.-C.T."/>
            <person name="Winkler M.E."/>
        </authorList>
    </citation>
    <scope>NUCLEOTIDE SEQUENCE</scope>
</reference>
<dbReference type="Gene3D" id="2.60.120.1440">
    <property type="match status" value="1"/>
</dbReference>
<proteinExistence type="predicted"/>
<dbReference type="InterPro" id="IPR006860">
    <property type="entry name" value="FecR"/>
</dbReference>
<dbReference type="EMBL" id="UINC01119234">
    <property type="protein sequence ID" value="SVC92910.1"/>
    <property type="molecule type" value="Genomic_DNA"/>
</dbReference>
<evidence type="ECO:0000313" key="2">
    <source>
        <dbReference type="EMBL" id="SVC92910.1"/>
    </source>
</evidence>
<organism evidence="2">
    <name type="scientific">marine metagenome</name>
    <dbReference type="NCBI Taxonomy" id="408172"/>
    <lineage>
        <taxon>unclassified sequences</taxon>
        <taxon>metagenomes</taxon>
        <taxon>ecological metagenomes</taxon>
    </lineage>
</organism>
<dbReference type="InterPro" id="IPR012373">
    <property type="entry name" value="Ferrdict_sens_TM"/>
</dbReference>
<accession>A0A382R6M1</accession>
<protein>
    <recommendedName>
        <fullName evidence="1">FecR protein domain-containing protein</fullName>
    </recommendedName>
</protein>
<gene>
    <name evidence="2" type="ORF">METZ01_LOCUS345764</name>
</gene>
<feature type="domain" description="FecR protein" evidence="1">
    <location>
        <begin position="142"/>
        <end position="236"/>
    </location>
</feature>
<sequence length="309" mass="33781">MNDENPEPPQPLNPQDLIENHFLGTLSDDESKRLEELLANDPKMRKAFRRAAAVDSMLRDQAQKQKAEPSTVDVFQTSKWKPLLAVAAGLVLAIGSSFFILNWQSNSSFPVLAEATGTVSIVKPDQERIQATAPVTLEPTDIIEVGPKGYATIQYGDEETLLQLLAGGQAIFASTDDGKAITLDRGALQAEVAKQPDGSPMTLITPQAKVTVIGTRFLLDTDQERARLEVREGLVELEKRDESESVRVKAGQFVEAREGEPLVVQSLTSLDFGKRIIGVQQMAVTREPNEPAVPDLTSKVPAEVIVKRM</sequence>
<dbReference type="AlphaFoldDB" id="A0A382R6M1"/>
<name>A0A382R6M1_9ZZZZ</name>
<dbReference type="Pfam" id="PF04773">
    <property type="entry name" value="FecR"/>
    <property type="match status" value="1"/>
</dbReference>
<dbReference type="PANTHER" id="PTHR30273:SF2">
    <property type="entry name" value="PROTEIN FECR"/>
    <property type="match status" value="1"/>
</dbReference>